<evidence type="ECO:0000313" key="3">
    <source>
        <dbReference type="Proteomes" id="UP000698800"/>
    </source>
</evidence>
<dbReference type="OrthoDB" id="2399191at2759"/>
<evidence type="ECO:0000256" key="1">
    <source>
        <dbReference type="SAM" id="SignalP"/>
    </source>
</evidence>
<name>A0A9P8L6F8_9PEZI</name>
<comment type="caution">
    <text evidence="2">The sequence shown here is derived from an EMBL/GenBank/DDBJ whole genome shotgun (WGS) entry which is preliminary data.</text>
</comment>
<dbReference type="Proteomes" id="UP000698800">
    <property type="component" value="Unassembled WGS sequence"/>
</dbReference>
<dbReference type="AlphaFoldDB" id="A0A9P8L6F8"/>
<feature type="signal peptide" evidence="1">
    <location>
        <begin position="1"/>
        <end position="27"/>
    </location>
</feature>
<keyword evidence="3" id="KW-1185">Reference proteome</keyword>
<evidence type="ECO:0000313" key="2">
    <source>
        <dbReference type="EMBL" id="KAH0544782.1"/>
    </source>
</evidence>
<sequence length="437" mass="44977">MLSGQRKSLLLPLLSFLTFQFPHLAAAQTCTLTVPTDPLSSKGLSSPYRVAGCDQRQFADQGTFVEAAIFDPSTNKISIYNPLVVNDGDKAGKDFLAPDPVTVPYGAAVGIWFGSNAGAVLLKGDIKACVNGLGDSLFGQATKAAFSAGKLKIASPGTGVGSQPCPVVRDFRVVDQDQSDNVDTTYLLINKTILAQNTPAKAKANPDAEVLSNGSDNALLNKHLSPALDCAVLESSSLTSPTGKTASLATNELQANFFPPSSGPALVPLNGAFSTINTNGTITQSLEKTNLYRLGVGQPPGSAANASGTTYCRSFAAGGLFIAQNTKLFAKRPSPNPAAANNLFTFLANRFGESFGPVPFLGCEAIFGVGPPVSVAADGGGVVTAASINTKVLQSILDGKIKPAAATVAATTTAVATTAKAAVTSSVGDGYYYEWRA</sequence>
<organism evidence="2 3">
    <name type="scientific">Glutinoglossum americanum</name>
    <dbReference type="NCBI Taxonomy" id="1670608"/>
    <lineage>
        <taxon>Eukaryota</taxon>
        <taxon>Fungi</taxon>
        <taxon>Dikarya</taxon>
        <taxon>Ascomycota</taxon>
        <taxon>Pezizomycotina</taxon>
        <taxon>Geoglossomycetes</taxon>
        <taxon>Geoglossales</taxon>
        <taxon>Geoglossaceae</taxon>
        <taxon>Glutinoglossum</taxon>
    </lineage>
</organism>
<proteinExistence type="predicted"/>
<feature type="chain" id="PRO_5040422098" evidence="1">
    <location>
        <begin position="28"/>
        <end position="437"/>
    </location>
</feature>
<protein>
    <submittedName>
        <fullName evidence="2">Uncharacterized protein</fullName>
    </submittedName>
</protein>
<reference evidence="2" key="1">
    <citation type="submission" date="2021-03" db="EMBL/GenBank/DDBJ databases">
        <title>Comparative genomics and phylogenomic investigation of the class Geoglossomycetes provide insights into ecological specialization and systematics.</title>
        <authorList>
            <person name="Melie T."/>
            <person name="Pirro S."/>
            <person name="Miller A.N."/>
            <person name="Quandt A."/>
        </authorList>
    </citation>
    <scope>NUCLEOTIDE SEQUENCE</scope>
    <source>
        <strain evidence="2">GBOQ0MN5Z8</strain>
    </source>
</reference>
<gene>
    <name evidence="2" type="ORF">FGG08_001149</name>
</gene>
<keyword evidence="1" id="KW-0732">Signal</keyword>
<accession>A0A9P8L6F8</accession>
<dbReference type="EMBL" id="JAGHQL010000014">
    <property type="protein sequence ID" value="KAH0544782.1"/>
    <property type="molecule type" value="Genomic_DNA"/>
</dbReference>